<keyword evidence="6" id="KW-0028">Amino-acid biosynthesis</keyword>
<accession>A0A831KBQ9</accession>
<dbReference type="EC" id="3.5.1.16" evidence="12"/>
<dbReference type="InterPro" id="IPR011650">
    <property type="entry name" value="Peptidase_M20_dimer"/>
</dbReference>
<dbReference type="PROSITE" id="PS00759">
    <property type="entry name" value="ARGE_DAPE_CPG2_2"/>
    <property type="match status" value="1"/>
</dbReference>
<evidence type="ECO:0000259" key="11">
    <source>
        <dbReference type="Pfam" id="PF07687"/>
    </source>
</evidence>
<dbReference type="EMBL" id="DRCV01000118">
    <property type="protein sequence ID" value="HDK37903.1"/>
    <property type="molecule type" value="Genomic_DNA"/>
</dbReference>
<proteinExistence type="inferred from homology"/>
<comment type="similarity">
    <text evidence="3">Belongs to the peptidase M20A family. ArgE subfamily.</text>
</comment>
<evidence type="ECO:0000256" key="7">
    <source>
        <dbReference type="ARBA" id="ARBA00022723"/>
    </source>
</evidence>
<evidence type="ECO:0000256" key="4">
    <source>
        <dbReference type="ARBA" id="ARBA00022490"/>
    </source>
</evidence>
<keyword evidence="8 12" id="KW-0378">Hydrolase</keyword>
<protein>
    <submittedName>
        <fullName evidence="12">Acetylornithine deacetylase</fullName>
        <ecNumber evidence="12">3.5.1.16</ecNumber>
    </submittedName>
</protein>
<dbReference type="PANTHER" id="PTHR43808">
    <property type="entry name" value="ACETYLORNITHINE DEACETYLASE"/>
    <property type="match status" value="1"/>
</dbReference>
<evidence type="ECO:0000256" key="9">
    <source>
        <dbReference type="ARBA" id="ARBA00022833"/>
    </source>
</evidence>
<evidence type="ECO:0000313" key="12">
    <source>
        <dbReference type="EMBL" id="HDK37903.1"/>
    </source>
</evidence>
<dbReference type="AlphaFoldDB" id="A0A831KBQ9"/>
<dbReference type="Gene3D" id="3.30.70.360">
    <property type="match status" value="1"/>
</dbReference>
<comment type="cofactor">
    <cofactor evidence="1">
        <name>Zn(2+)</name>
        <dbReference type="ChEBI" id="CHEBI:29105"/>
    </cofactor>
</comment>
<dbReference type="Proteomes" id="UP000885822">
    <property type="component" value="Unassembled WGS sequence"/>
</dbReference>
<dbReference type="InterPro" id="IPR001261">
    <property type="entry name" value="ArgE/DapE_CS"/>
</dbReference>
<dbReference type="NCBIfam" id="TIGR01892">
    <property type="entry name" value="AcOrn-deacetyl"/>
    <property type="match status" value="1"/>
</dbReference>
<evidence type="ECO:0000256" key="10">
    <source>
        <dbReference type="ARBA" id="ARBA00023285"/>
    </source>
</evidence>
<dbReference type="SUPFAM" id="SSF55031">
    <property type="entry name" value="Bacterial exopeptidase dimerisation domain"/>
    <property type="match status" value="1"/>
</dbReference>
<evidence type="ECO:0000256" key="3">
    <source>
        <dbReference type="ARBA" id="ARBA00005691"/>
    </source>
</evidence>
<keyword evidence="7" id="KW-0479">Metal-binding</keyword>
<dbReference type="GO" id="GO:0008777">
    <property type="term" value="F:acetylornithine deacetylase activity"/>
    <property type="evidence" value="ECO:0007669"/>
    <property type="project" value="UniProtKB-EC"/>
</dbReference>
<dbReference type="SUPFAM" id="SSF53187">
    <property type="entry name" value="Zn-dependent exopeptidases"/>
    <property type="match status" value="1"/>
</dbReference>
<dbReference type="Pfam" id="PF01546">
    <property type="entry name" value="Peptidase_M20"/>
    <property type="match status" value="1"/>
</dbReference>
<comment type="subcellular location">
    <subcellularLocation>
        <location evidence="2">Cytoplasm</location>
    </subcellularLocation>
</comment>
<evidence type="ECO:0000256" key="8">
    <source>
        <dbReference type="ARBA" id="ARBA00022801"/>
    </source>
</evidence>
<evidence type="ECO:0000256" key="5">
    <source>
        <dbReference type="ARBA" id="ARBA00022571"/>
    </source>
</evidence>
<dbReference type="GO" id="GO:0006526">
    <property type="term" value="P:L-arginine biosynthetic process"/>
    <property type="evidence" value="ECO:0007669"/>
    <property type="project" value="UniProtKB-KW"/>
</dbReference>
<dbReference type="HAMAP" id="MF_01108">
    <property type="entry name" value="ArgE"/>
    <property type="match status" value="1"/>
</dbReference>
<dbReference type="CDD" id="cd03894">
    <property type="entry name" value="M20_ArgE"/>
    <property type="match status" value="1"/>
</dbReference>
<dbReference type="InterPro" id="IPR036264">
    <property type="entry name" value="Bact_exopeptidase_dim_dom"/>
</dbReference>
<evidence type="ECO:0000256" key="1">
    <source>
        <dbReference type="ARBA" id="ARBA00001947"/>
    </source>
</evidence>
<dbReference type="Gene3D" id="3.40.630.10">
    <property type="entry name" value="Zn peptidases"/>
    <property type="match status" value="1"/>
</dbReference>
<sequence>MPHSDRLVLDQLRQLVGTPSVSSTDPNWDQGNRAVIDLLATWLTDMGFRTEIQEVAPGGDKANLIATMGSGPGGLVLAGHTDTVPFDEGRWQSDPLQLTERDHRLYGLGSTDMKGFFALALDAVRNLDLRKLKQPLVILATADEESSMSGARALVSAQQRLGRHAVIGEPTGLKPIRMHKGIAMECIRLTGQSGHSSNPTLGNNALDGMSLVLTEILAWRKKLEQRYQNPLFEVATPTVNLGHIHGGDNPNRICGQCELHIDIRPLPGMDLDSLRGELDQRLQQKLHASGLKLERSSLFGGIPAFETPASAAIVRAAEQLTGHSAEAVAFGTEGPFLQQLGMDTVIMGPGSIDQAHQPDEFLLMNQINPGVDLIKQLIYRFCLT</sequence>
<dbReference type="InterPro" id="IPR050072">
    <property type="entry name" value="Peptidase_M20A"/>
</dbReference>
<reference evidence="12" key="1">
    <citation type="journal article" date="2020" name="mSystems">
        <title>Genome- and Community-Level Interaction Insights into Carbon Utilization and Element Cycling Functions of Hydrothermarchaeota in Hydrothermal Sediment.</title>
        <authorList>
            <person name="Zhou Z."/>
            <person name="Liu Y."/>
            <person name="Xu W."/>
            <person name="Pan J."/>
            <person name="Luo Z.H."/>
            <person name="Li M."/>
        </authorList>
    </citation>
    <scope>NUCLEOTIDE SEQUENCE [LARGE SCALE GENOMIC DNA]</scope>
    <source>
        <strain evidence="12">HyVt-26</strain>
    </source>
</reference>
<keyword evidence="5" id="KW-0055">Arginine biosynthesis</keyword>
<keyword evidence="4" id="KW-0963">Cytoplasm</keyword>
<organism evidence="12">
    <name type="scientific">Thiolapillus brandeum</name>
    <dbReference type="NCBI Taxonomy" id="1076588"/>
    <lineage>
        <taxon>Bacteria</taxon>
        <taxon>Pseudomonadati</taxon>
        <taxon>Pseudomonadota</taxon>
        <taxon>Gammaproteobacteria</taxon>
        <taxon>Chromatiales</taxon>
        <taxon>Sedimenticolaceae</taxon>
        <taxon>Thiolapillus</taxon>
    </lineage>
</organism>
<comment type="caution">
    <text evidence="12">The sequence shown here is derived from an EMBL/GenBank/DDBJ whole genome shotgun (WGS) entry which is preliminary data.</text>
</comment>
<evidence type="ECO:0000256" key="6">
    <source>
        <dbReference type="ARBA" id="ARBA00022605"/>
    </source>
</evidence>
<dbReference type="GO" id="GO:0046872">
    <property type="term" value="F:metal ion binding"/>
    <property type="evidence" value="ECO:0007669"/>
    <property type="project" value="UniProtKB-KW"/>
</dbReference>
<evidence type="ECO:0000256" key="2">
    <source>
        <dbReference type="ARBA" id="ARBA00004496"/>
    </source>
</evidence>
<dbReference type="NCBIfam" id="NF003474">
    <property type="entry name" value="PRK05111.1"/>
    <property type="match status" value="1"/>
</dbReference>
<dbReference type="GO" id="GO:0005737">
    <property type="term" value="C:cytoplasm"/>
    <property type="evidence" value="ECO:0007669"/>
    <property type="project" value="UniProtKB-SubCell"/>
</dbReference>
<keyword evidence="10" id="KW-0170">Cobalt</keyword>
<dbReference type="InterPro" id="IPR010169">
    <property type="entry name" value="AcOrn-deacetyl"/>
</dbReference>
<feature type="domain" description="Peptidase M20 dimerisation" evidence="11">
    <location>
        <begin position="178"/>
        <end position="286"/>
    </location>
</feature>
<dbReference type="Pfam" id="PF07687">
    <property type="entry name" value="M20_dimer"/>
    <property type="match status" value="1"/>
</dbReference>
<keyword evidence="9" id="KW-0862">Zinc</keyword>
<name>A0A831KBQ9_9GAMM</name>
<dbReference type="PANTHER" id="PTHR43808:SF1">
    <property type="entry name" value="ACETYLORNITHINE DEACETYLASE"/>
    <property type="match status" value="1"/>
</dbReference>
<gene>
    <name evidence="12" type="ORF">ENG92_02660</name>
</gene>
<dbReference type="InterPro" id="IPR002933">
    <property type="entry name" value="Peptidase_M20"/>
</dbReference>
<dbReference type="FunFam" id="3.30.70.360:FF:000003">
    <property type="entry name" value="Acetylornithine deacetylase"/>
    <property type="match status" value="1"/>
</dbReference>